<feature type="region of interest" description="Disordered" evidence="4">
    <location>
        <begin position="839"/>
        <end position="860"/>
    </location>
</feature>
<name>A0A7H8R2Q6_TALRU</name>
<evidence type="ECO:0000259" key="5">
    <source>
        <dbReference type="PROSITE" id="PS50014"/>
    </source>
</evidence>
<feature type="compositionally biased region" description="Basic and acidic residues" evidence="4">
    <location>
        <begin position="584"/>
        <end position="594"/>
    </location>
</feature>
<feature type="region of interest" description="Disordered" evidence="4">
    <location>
        <begin position="215"/>
        <end position="375"/>
    </location>
</feature>
<feature type="coiled-coil region" evidence="3">
    <location>
        <begin position="119"/>
        <end position="146"/>
    </location>
</feature>
<dbReference type="GO" id="GO:0035267">
    <property type="term" value="C:NuA4 histone acetyltransferase complex"/>
    <property type="evidence" value="ECO:0007669"/>
    <property type="project" value="TreeGrafter"/>
</dbReference>
<protein>
    <recommendedName>
        <fullName evidence="5">Bromo domain-containing protein</fullName>
    </recommendedName>
</protein>
<evidence type="ECO:0000256" key="4">
    <source>
        <dbReference type="SAM" id="MobiDB-lite"/>
    </source>
</evidence>
<sequence>MPPLSAYTPFESLLFFQCLASLASRPASFADISDTLRKNRFVKENDAFDGDRLSPEALEELYTTLLQEGVDSSITATTTTDSANANLKKRKINNNNNNAAQSHTVVVPALVSQLYARYKDRVTKEIRDEEQKYREIRDEIDRLQKDQLDKPVEPAVQNVVTTDLLPDSAKALPVPSTSDRMDIDTNDLAEEEKTNVIPPNVNNVQGVKEIRRQQEAAPITSHQTPKPALPLVPPSKPQEEGPLPKLDTVKQQGPPPAPAPPVIAPARALQPQPPTPIPGKQPVSVPAATPKPAPKATPPIAREQPLAPQPAQISPAPPKIEVKVPAPNQLSRPPSHTPSRTGPSPSRNQPALPPGSTIVFQAQQAPSLPATPPVQRHIPQVSENVARQGVPIPTGTPIAPHIPPGQHAFQQWSPHPPPPHSAASVRTPGILPAAQRPIMPQQAHHAQLEFSNTVPASVHGPLPVTPGAQAPFAPMSAPQTPLPGTPTFRPGMKPRMSRASIDTAGSLTPWKRTPSLSISIPDTPGSPPRPQPGDVSPISDREPSPIEFPEPAVKEGVVQRKPSQSESEKPRRGRKRSVQPPSLEKAEPKSDRATPARRGKRGDSITSTRGRAISAASREDEESLDSAAAQRKIKDEAPATPAGISEDTEAEMRPVTRRKSTVTVGPSEDMQVKGRPKRKRGASEVLDIERDQPTPGRPSTSQLIYCTRNFPRTGAPLMNDVSAHKHASIFGKPLTEREAPGYKDLIYRPQDLKTIRSALNQGNRAVAAATESFSTPVDGESPNPAATGTPSKNAAWLPKTAELIPPKAIVNSSQLEKELIRMFANAVMFNPAPERERGFGPSFPLGTANESRSSSQPWQLDEGGIFRDTREMCDDVEKAVTKWRAAERTTADDLSNKNLFTLRGNSGENAENTDSDMKG</sequence>
<dbReference type="PROSITE" id="PS50014">
    <property type="entry name" value="BROMODOMAIN_2"/>
    <property type="match status" value="1"/>
</dbReference>
<dbReference type="GeneID" id="55994546"/>
<dbReference type="InterPro" id="IPR036427">
    <property type="entry name" value="Bromodomain-like_sf"/>
</dbReference>
<keyword evidence="1 2" id="KW-0103">Bromodomain</keyword>
<keyword evidence="3" id="KW-0175">Coiled coil</keyword>
<dbReference type="EMBL" id="CP055901">
    <property type="protein sequence ID" value="QKX59911.1"/>
    <property type="molecule type" value="Genomic_DNA"/>
</dbReference>
<evidence type="ECO:0000313" key="7">
    <source>
        <dbReference type="Proteomes" id="UP000509510"/>
    </source>
</evidence>
<organism evidence="6 7">
    <name type="scientific">Talaromyces rugulosus</name>
    <name type="common">Penicillium rugulosum</name>
    <dbReference type="NCBI Taxonomy" id="121627"/>
    <lineage>
        <taxon>Eukaryota</taxon>
        <taxon>Fungi</taxon>
        <taxon>Dikarya</taxon>
        <taxon>Ascomycota</taxon>
        <taxon>Pezizomycotina</taxon>
        <taxon>Eurotiomycetes</taxon>
        <taxon>Eurotiomycetidae</taxon>
        <taxon>Eurotiales</taxon>
        <taxon>Trichocomaceae</taxon>
        <taxon>Talaromyces</taxon>
        <taxon>Talaromyces sect. Islandici</taxon>
    </lineage>
</organism>
<feature type="region of interest" description="Disordered" evidence="4">
    <location>
        <begin position="459"/>
        <end position="702"/>
    </location>
</feature>
<feature type="compositionally biased region" description="Pro residues" evidence="4">
    <location>
        <begin position="227"/>
        <end position="236"/>
    </location>
</feature>
<accession>A0A7H8R2Q6</accession>
<evidence type="ECO:0000313" key="6">
    <source>
        <dbReference type="EMBL" id="QKX59911.1"/>
    </source>
</evidence>
<feature type="compositionally biased region" description="Polar residues" evidence="4">
    <location>
        <begin position="848"/>
        <end position="858"/>
    </location>
</feature>
<dbReference type="PANTHER" id="PTHR15398">
    <property type="entry name" value="BROMODOMAIN-CONTAINING PROTEIN 8"/>
    <property type="match status" value="1"/>
</dbReference>
<feature type="region of interest" description="Disordered" evidence="4">
    <location>
        <begin position="395"/>
        <end position="424"/>
    </location>
</feature>
<feature type="compositionally biased region" description="Polar residues" evidence="4">
    <location>
        <begin position="328"/>
        <end position="349"/>
    </location>
</feature>
<dbReference type="PANTHER" id="PTHR15398:SF4">
    <property type="entry name" value="BROMODOMAIN-CONTAINING PROTEIN 8 ISOFORM X1"/>
    <property type="match status" value="1"/>
</dbReference>
<evidence type="ECO:0000256" key="2">
    <source>
        <dbReference type="PROSITE-ProRule" id="PRU00035"/>
    </source>
</evidence>
<dbReference type="Proteomes" id="UP000509510">
    <property type="component" value="Chromosome IV"/>
</dbReference>
<proteinExistence type="predicted"/>
<dbReference type="SUPFAM" id="SSF47370">
    <property type="entry name" value="Bromodomain"/>
    <property type="match status" value="1"/>
</dbReference>
<feature type="region of interest" description="Disordered" evidence="4">
    <location>
        <begin position="770"/>
        <end position="793"/>
    </location>
</feature>
<feature type="region of interest" description="Disordered" evidence="4">
    <location>
        <begin position="894"/>
        <end position="919"/>
    </location>
</feature>
<dbReference type="RefSeq" id="XP_035346088.1">
    <property type="nucleotide sequence ID" value="XM_035490195.1"/>
</dbReference>
<dbReference type="OrthoDB" id="21449at2759"/>
<feature type="compositionally biased region" description="Low complexity" evidence="4">
    <location>
        <begin position="304"/>
        <end position="314"/>
    </location>
</feature>
<feature type="compositionally biased region" description="Polar residues" evidence="4">
    <location>
        <begin position="896"/>
        <end position="912"/>
    </location>
</feature>
<dbReference type="Gene3D" id="1.20.920.10">
    <property type="entry name" value="Bromodomain-like"/>
    <property type="match status" value="1"/>
</dbReference>
<keyword evidence="7" id="KW-1185">Reference proteome</keyword>
<dbReference type="GO" id="GO:0006325">
    <property type="term" value="P:chromatin organization"/>
    <property type="evidence" value="ECO:0007669"/>
    <property type="project" value="UniProtKB-ARBA"/>
</dbReference>
<dbReference type="Pfam" id="PF00439">
    <property type="entry name" value="Bromodomain"/>
    <property type="match status" value="1"/>
</dbReference>
<dbReference type="KEGG" id="trg:TRUGW13939_07053"/>
<evidence type="ECO:0000256" key="1">
    <source>
        <dbReference type="ARBA" id="ARBA00023117"/>
    </source>
</evidence>
<reference evidence="7" key="1">
    <citation type="submission" date="2020-06" db="EMBL/GenBank/DDBJ databases">
        <title>A chromosome-scale genome assembly of Talaromyces rugulosus W13939.</title>
        <authorList>
            <person name="Wang B."/>
            <person name="Guo L."/>
            <person name="Ye K."/>
            <person name="Wang L."/>
        </authorList>
    </citation>
    <scope>NUCLEOTIDE SEQUENCE [LARGE SCALE GENOMIC DNA]</scope>
    <source>
        <strain evidence="7">W13939</strain>
    </source>
</reference>
<feature type="compositionally biased region" description="Pro residues" evidence="4">
    <location>
        <begin position="253"/>
        <end position="263"/>
    </location>
</feature>
<evidence type="ECO:0000256" key="3">
    <source>
        <dbReference type="SAM" id="Coils"/>
    </source>
</evidence>
<dbReference type="AlphaFoldDB" id="A0A7H8R2Q6"/>
<dbReference type="InterPro" id="IPR001487">
    <property type="entry name" value="Bromodomain"/>
</dbReference>
<gene>
    <name evidence="6" type="ORF">TRUGW13939_07053</name>
</gene>
<feature type="domain" description="Bromo" evidence="5">
    <location>
        <begin position="722"/>
        <end position="773"/>
    </location>
</feature>